<dbReference type="AlphaFoldDB" id="A0A645JAI4"/>
<proteinExistence type="predicted"/>
<comment type="caution">
    <text evidence="1">The sequence shown here is derived from an EMBL/GenBank/DDBJ whole genome shotgun (WGS) entry which is preliminary data.</text>
</comment>
<accession>A0A645JAI4</accession>
<organism evidence="1">
    <name type="scientific">bioreactor metagenome</name>
    <dbReference type="NCBI Taxonomy" id="1076179"/>
    <lineage>
        <taxon>unclassified sequences</taxon>
        <taxon>metagenomes</taxon>
        <taxon>ecological metagenomes</taxon>
    </lineage>
</organism>
<gene>
    <name evidence="1" type="ORF">SDC9_207461</name>
</gene>
<dbReference type="EMBL" id="VSSQ01134086">
    <property type="protein sequence ID" value="MPN59739.1"/>
    <property type="molecule type" value="Genomic_DNA"/>
</dbReference>
<evidence type="ECO:0000313" key="1">
    <source>
        <dbReference type="EMBL" id="MPN59739.1"/>
    </source>
</evidence>
<sequence length="79" mass="8964">MFLNHNFVCARQYLRVDFNAVASRQKKRGVFSQADMLDIENRQPFLPEQRQRRLGARGSLPGAGQLVSAALEIIVLNVH</sequence>
<reference evidence="1" key="1">
    <citation type="submission" date="2019-08" db="EMBL/GenBank/DDBJ databases">
        <authorList>
            <person name="Kucharzyk K."/>
            <person name="Murdoch R.W."/>
            <person name="Higgins S."/>
            <person name="Loffler F."/>
        </authorList>
    </citation>
    <scope>NUCLEOTIDE SEQUENCE</scope>
</reference>
<protein>
    <submittedName>
        <fullName evidence="1">Uncharacterized protein</fullName>
    </submittedName>
</protein>
<name>A0A645JAI4_9ZZZZ</name>